<dbReference type="PROSITE" id="PS00174">
    <property type="entry name" value="P_GLUCOSE_ISOMERASE_2"/>
    <property type="match status" value="1"/>
</dbReference>
<dbReference type="GO" id="GO:0005774">
    <property type="term" value="C:vacuolar membrane"/>
    <property type="evidence" value="ECO:0007669"/>
    <property type="project" value="TreeGrafter"/>
</dbReference>
<dbReference type="GO" id="GO:0000325">
    <property type="term" value="C:plant-type vacuole"/>
    <property type="evidence" value="ECO:0007669"/>
    <property type="project" value="TreeGrafter"/>
</dbReference>
<evidence type="ECO:0000256" key="4">
    <source>
        <dbReference type="RuleBase" id="RU000612"/>
    </source>
</evidence>
<name>A0AAN9ISW2_CLITE</name>
<proteinExistence type="inferred from homology"/>
<sequence>MDINVGKSIVLAFQTLGVVFGDVGTSPLYSFDFMFRKALINGNEDILGALSLVLYALILIPLVKYVLVVLWANDDVKLPSDARILGFRLKVLSPEHEMSLKIKERLETSVTLKKILLLSILVGETTLTGEKLELYSPSNILAIHEHIIIIEGVIWGINSFDQWGVELGKSLATQIRKQLNASRTKWELVQGFNFSTTTLLTRYLQDYTSNYYVLSLPMKQVLVHEVNIAKSVALANGHEVIQAETNGIPLAKTGHAATVDMKAIENDVNVLARQLNANPTTVSPSLKPD</sequence>
<accession>A0AAN9ISW2</accession>
<keyword evidence="4" id="KW-0413">Isomerase</keyword>
<dbReference type="Pfam" id="PF02705">
    <property type="entry name" value="K_trans"/>
    <property type="match status" value="1"/>
</dbReference>
<dbReference type="Proteomes" id="UP001359559">
    <property type="component" value="Unassembled WGS sequence"/>
</dbReference>
<dbReference type="InterPro" id="IPR053951">
    <property type="entry name" value="K_trans_N"/>
</dbReference>
<keyword evidence="5" id="KW-0472">Membrane</keyword>
<comment type="similarity">
    <text evidence="2">Belongs to the HAK/KUP transporter (TC 2.A.72.3) family.</text>
</comment>
<comment type="pathway">
    <text evidence="4">Carbohydrate degradation; glycolysis; D-glyceraldehyde 3-phosphate and glycerone phosphate from D-glucose: step 2/4.</text>
</comment>
<dbReference type="InterPro" id="IPR001672">
    <property type="entry name" value="G6P_Isomerase"/>
</dbReference>
<evidence type="ECO:0000256" key="1">
    <source>
        <dbReference type="ARBA" id="ARBA00004651"/>
    </source>
</evidence>
<evidence type="ECO:0000256" key="2">
    <source>
        <dbReference type="ARBA" id="ARBA00008440"/>
    </source>
</evidence>
<dbReference type="PRINTS" id="PR00662">
    <property type="entry name" value="G6PISOMERASE"/>
</dbReference>
<gene>
    <name evidence="7" type="ORF">RJT34_20153</name>
</gene>
<dbReference type="GO" id="GO:0015079">
    <property type="term" value="F:potassium ion transmembrane transporter activity"/>
    <property type="evidence" value="ECO:0007669"/>
    <property type="project" value="InterPro"/>
</dbReference>
<dbReference type="InterPro" id="IPR023096">
    <property type="entry name" value="G6P_Isomerase_C"/>
</dbReference>
<dbReference type="EC" id="5.3.1.9" evidence="4"/>
<evidence type="ECO:0000313" key="7">
    <source>
        <dbReference type="EMBL" id="KAK7285384.1"/>
    </source>
</evidence>
<dbReference type="FunFam" id="1.10.1390.10:FF:000002">
    <property type="entry name" value="Glucose-6-phosphate isomerase"/>
    <property type="match status" value="1"/>
</dbReference>
<keyword evidence="4" id="KW-0324">Glycolysis</keyword>
<dbReference type="PANTHER" id="PTHR30540">
    <property type="entry name" value="OSMOTIC STRESS POTASSIUM TRANSPORTER"/>
    <property type="match status" value="1"/>
</dbReference>
<comment type="caution">
    <text evidence="7">The sequence shown here is derived from an EMBL/GenBank/DDBJ whole genome shotgun (WGS) entry which is preliminary data.</text>
</comment>
<evidence type="ECO:0000259" key="6">
    <source>
        <dbReference type="Pfam" id="PF02705"/>
    </source>
</evidence>
<organism evidence="7 8">
    <name type="scientific">Clitoria ternatea</name>
    <name type="common">Butterfly pea</name>
    <dbReference type="NCBI Taxonomy" id="43366"/>
    <lineage>
        <taxon>Eukaryota</taxon>
        <taxon>Viridiplantae</taxon>
        <taxon>Streptophyta</taxon>
        <taxon>Embryophyta</taxon>
        <taxon>Tracheophyta</taxon>
        <taxon>Spermatophyta</taxon>
        <taxon>Magnoliopsida</taxon>
        <taxon>eudicotyledons</taxon>
        <taxon>Gunneridae</taxon>
        <taxon>Pentapetalae</taxon>
        <taxon>rosids</taxon>
        <taxon>fabids</taxon>
        <taxon>Fabales</taxon>
        <taxon>Fabaceae</taxon>
        <taxon>Papilionoideae</taxon>
        <taxon>50 kb inversion clade</taxon>
        <taxon>NPAAA clade</taxon>
        <taxon>indigoferoid/millettioid clade</taxon>
        <taxon>Phaseoleae</taxon>
        <taxon>Clitoria</taxon>
    </lineage>
</organism>
<dbReference type="InterPro" id="IPR003855">
    <property type="entry name" value="K+_transporter"/>
</dbReference>
<comment type="subcellular location">
    <subcellularLocation>
        <location evidence="1">Cell membrane</location>
        <topology evidence="1">Multi-pass membrane protein</topology>
    </subcellularLocation>
</comment>
<comment type="similarity">
    <text evidence="4">Belongs to the GPI family.</text>
</comment>
<feature type="domain" description="K+ potassium transporter integral membrane" evidence="6">
    <location>
        <begin position="11"/>
        <end position="75"/>
    </location>
</feature>
<evidence type="ECO:0000313" key="8">
    <source>
        <dbReference type="Proteomes" id="UP001359559"/>
    </source>
</evidence>
<reference evidence="7 8" key="1">
    <citation type="submission" date="2024-01" db="EMBL/GenBank/DDBJ databases">
        <title>The genomes of 5 underutilized Papilionoideae crops provide insights into root nodulation and disease resistance.</title>
        <authorList>
            <person name="Yuan L."/>
        </authorList>
    </citation>
    <scope>NUCLEOTIDE SEQUENCE [LARGE SCALE GENOMIC DNA]</scope>
    <source>
        <strain evidence="7">LY-2023</strain>
        <tissue evidence="7">Leaf</tissue>
    </source>
</reference>
<dbReference type="AlphaFoldDB" id="A0AAN9ISW2"/>
<comment type="subunit">
    <text evidence="3">Homodimer.</text>
</comment>
<protein>
    <recommendedName>
        <fullName evidence="4">Glucose-6-phosphate isomerase</fullName>
        <ecNumber evidence="4">5.3.1.9</ecNumber>
    </recommendedName>
</protein>
<dbReference type="Gene3D" id="3.40.50.10490">
    <property type="entry name" value="Glucose-6-phosphate isomerase like protein, domain 1"/>
    <property type="match status" value="1"/>
</dbReference>
<dbReference type="GO" id="GO:0006094">
    <property type="term" value="P:gluconeogenesis"/>
    <property type="evidence" value="ECO:0007669"/>
    <property type="project" value="UniProtKB-KW"/>
</dbReference>
<evidence type="ECO:0000256" key="5">
    <source>
        <dbReference type="SAM" id="Phobius"/>
    </source>
</evidence>
<keyword evidence="5" id="KW-1133">Transmembrane helix</keyword>
<dbReference type="SUPFAM" id="SSF53697">
    <property type="entry name" value="SIS domain"/>
    <property type="match status" value="1"/>
</dbReference>
<dbReference type="InterPro" id="IPR018189">
    <property type="entry name" value="Phosphoglucose_isomerase_CS"/>
</dbReference>
<keyword evidence="4" id="KW-0312">Gluconeogenesis</keyword>
<dbReference type="Pfam" id="PF00342">
    <property type="entry name" value="PGI"/>
    <property type="match status" value="1"/>
</dbReference>
<dbReference type="PANTHER" id="PTHR30540:SF84">
    <property type="entry name" value="POTASSIUM TRANSPORTER"/>
    <property type="match status" value="1"/>
</dbReference>
<evidence type="ECO:0000256" key="3">
    <source>
        <dbReference type="ARBA" id="ARBA00011738"/>
    </source>
</evidence>
<dbReference type="InterPro" id="IPR046348">
    <property type="entry name" value="SIS_dom_sf"/>
</dbReference>
<keyword evidence="8" id="KW-1185">Reference proteome</keyword>
<dbReference type="EMBL" id="JAYKXN010000005">
    <property type="protein sequence ID" value="KAK7285384.1"/>
    <property type="molecule type" value="Genomic_DNA"/>
</dbReference>
<keyword evidence="5" id="KW-0812">Transmembrane</keyword>
<feature type="transmembrane region" description="Helical" evidence="5">
    <location>
        <begin position="45"/>
        <end position="72"/>
    </location>
</feature>
<dbReference type="GO" id="GO:0097367">
    <property type="term" value="F:carbohydrate derivative binding"/>
    <property type="evidence" value="ECO:0007669"/>
    <property type="project" value="InterPro"/>
</dbReference>
<dbReference type="GO" id="GO:0006096">
    <property type="term" value="P:glycolytic process"/>
    <property type="evidence" value="ECO:0007669"/>
    <property type="project" value="UniProtKB-KW"/>
</dbReference>
<dbReference type="Gene3D" id="1.10.1390.10">
    <property type="match status" value="1"/>
</dbReference>
<dbReference type="PROSITE" id="PS51463">
    <property type="entry name" value="P_GLUCOSE_ISOMERASE_3"/>
    <property type="match status" value="1"/>
</dbReference>
<dbReference type="GO" id="GO:0005886">
    <property type="term" value="C:plasma membrane"/>
    <property type="evidence" value="ECO:0007669"/>
    <property type="project" value="UniProtKB-SubCell"/>
</dbReference>
<comment type="catalytic activity">
    <reaction evidence="4">
        <text>alpha-D-glucose 6-phosphate = beta-D-fructose 6-phosphate</text>
        <dbReference type="Rhea" id="RHEA:11816"/>
        <dbReference type="ChEBI" id="CHEBI:57634"/>
        <dbReference type="ChEBI" id="CHEBI:58225"/>
        <dbReference type="EC" id="5.3.1.9"/>
    </reaction>
</comment>
<dbReference type="GO" id="GO:0004347">
    <property type="term" value="F:glucose-6-phosphate isomerase activity"/>
    <property type="evidence" value="ECO:0007669"/>
    <property type="project" value="UniProtKB-EC"/>
</dbReference>